<evidence type="ECO:0000313" key="4">
    <source>
        <dbReference type="EMBL" id="SFG89550.1"/>
    </source>
</evidence>
<feature type="compositionally biased region" description="Low complexity" evidence="1">
    <location>
        <begin position="139"/>
        <end position="155"/>
    </location>
</feature>
<name>A0AAE8L6J1_9HYPH</name>
<keyword evidence="5" id="KW-1185">Reference proteome</keyword>
<organism evidence="4 6">
    <name type="scientific">Methylobacterium phyllosphaerae</name>
    <dbReference type="NCBI Taxonomy" id="418223"/>
    <lineage>
        <taxon>Bacteria</taxon>
        <taxon>Pseudomonadati</taxon>
        <taxon>Pseudomonadota</taxon>
        <taxon>Alphaproteobacteria</taxon>
        <taxon>Hyphomicrobiales</taxon>
        <taxon>Methylobacteriaceae</taxon>
        <taxon>Methylobacterium</taxon>
    </lineage>
</organism>
<feature type="transmembrane region" description="Helical" evidence="2">
    <location>
        <begin position="93"/>
        <end position="112"/>
    </location>
</feature>
<dbReference type="KEGG" id="mphy:MCBMB27_05149"/>
<gene>
    <name evidence="3" type="ORF">MCBMB27_05149</name>
    <name evidence="4" type="ORF">SAMN05192567_109209</name>
</gene>
<dbReference type="Proteomes" id="UP000199140">
    <property type="component" value="Unassembled WGS sequence"/>
</dbReference>
<dbReference type="EMBL" id="CP015367">
    <property type="protein sequence ID" value="APT34440.1"/>
    <property type="molecule type" value="Genomic_DNA"/>
</dbReference>
<evidence type="ECO:0000313" key="6">
    <source>
        <dbReference type="Proteomes" id="UP000199140"/>
    </source>
</evidence>
<evidence type="ECO:0000313" key="3">
    <source>
        <dbReference type="EMBL" id="APT34440.1"/>
    </source>
</evidence>
<dbReference type="Proteomes" id="UP000185487">
    <property type="component" value="Chromosome"/>
</dbReference>
<dbReference type="AlphaFoldDB" id="A0AAE8L6J1"/>
<dbReference type="EMBL" id="FOPK01000009">
    <property type="protein sequence ID" value="SFG89550.1"/>
    <property type="molecule type" value="Genomic_DNA"/>
</dbReference>
<dbReference type="NCBIfam" id="TIGR00807">
    <property type="entry name" value="malonate_madL"/>
    <property type="match status" value="1"/>
</dbReference>
<dbReference type="Pfam" id="PF03817">
    <property type="entry name" value="MadL"/>
    <property type="match status" value="1"/>
</dbReference>
<evidence type="ECO:0000256" key="1">
    <source>
        <dbReference type="SAM" id="MobiDB-lite"/>
    </source>
</evidence>
<proteinExistence type="predicted"/>
<keyword evidence="2" id="KW-0472">Membrane</keyword>
<reference evidence="4 6" key="2">
    <citation type="submission" date="2016-10" db="EMBL/GenBank/DDBJ databases">
        <authorList>
            <person name="Varghese N."/>
            <person name="Submissions S."/>
        </authorList>
    </citation>
    <scope>NUCLEOTIDE SEQUENCE [LARGE SCALE GENOMIC DNA]</scope>
    <source>
        <strain evidence="4 6">CBMB27</strain>
    </source>
</reference>
<accession>A0AAE8L6J1</accession>
<reference evidence="3 5" key="1">
    <citation type="submission" date="2016-04" db="EMBL/GenBank/DDBJ databases">
        <title>Complete genome sequencing and analysis of CBMB27, Methylobacterium phyllosphaerae isolated from leaf tissues of rice (Oryza sativa L.).</title>
        <authorList>
            <person name="Lee Y."/>
            <person name="Hwangbo K."/>
            <person name="Chung H."/>
            <person name="Yoo J."/>
            <person name="Kim K.Y."/>
            <person name="Sa T.M."/>
            <person name="Um Y."/>
            <person name="Madhaiyan M."/>
        </authorList>
    </citation>
    <scope>NUCLEOTIDE SEQUENCE [LARGE SCALE GENOMIC DNA]</scope>
    <source>
        <strain evidence="3 5">CBMB27</strain>
    </source>
</reference>
<sequence length="155" mass="15370">MIVLGVALLAAATLIGVYLGDLLGLALGVKANVGGVGIAMILLIAARLWLSHRGRLTKGVQFGVEFWAGMYIPIVVAMAAQQNVVAAVSGGPIVLIAATGSLVLCFGAVALLSRIGRRDPDSGAVEHGGSVIGGDAEPEAVAPAAAPVAPGARKG</sequence>
<evidence type="ECO:0000313" key="5">
    <source>
        <dbReference type="Proteomes" id="UP000185487"/>
    </source>
</evidence>
<keyword evidence="2" id="KW-1133">Transmembrane helix</keyword>
<protein>
    <submittedName>
        <fullName evidence="4">Malonate transporter, MadL subunit</fullName>
    </submittedName>
</protein>
<evidence type="ECO:0000256" key="2">
    <source>
        <dbReference type="SAM" id="Phobius"/>
    </source>
</evidence>
<dbReference type="GO" id="GO:0016020">
    <property type="term" value="C:membrane"/>
    <property type="evidence" value="ECO:0007669"/>
    <property type="project" value="InterPro"/>
</dbReference>
<feature type="region of interest" description="Disordered" evidence="1">
    <location>
        <begin position="121"/>
        <end position="155"/>
    </location>
</feature>
<dbReference type="InterPro" id="IPR004690">
    <property type="entry name" value="Maln_transptMadL"/>
</dbReference>
<keyword evidence="2" id="KW-0812">Transmembrane</keyword>
<dbReference type="RefSeq" id="WP_075381532.1">
    <property type="nucleotide sequence ID" value="NZ_CP015367.1"/>
</dbReference>
<feature type="transmembrane region" description="Helical" evidence="2">
    <location>
        <begin position="62"/>
        <end position="81"/>
    </location>
</feature>
<feature type="transmembrane region" description="Helical" evidence="2">
    <location>
        <begin position="29"/>
        <end position="50"/>
    </location>
</feature>